<dbReference type="Pfam" id="PF07715">
    <property type="entry name" value="Plug"/>
    <property type="match status" value="1"/>
</dbReference>
<dbReference type="Pfam" id="PF00593">
    <property type="entry name" value="TonB_dep_Rec_b-barrel"/>
    <property type="match status" value="1"/>
</dbReference>
<evidence type="ECO:0000256" key="9">
    <source>
        <dbReference type="ARBA" id="ARBA00023237"/>
    </source>
</evidence>
<dbReference type="GO" id="GO:0009279">
    <property type="term" value="C:cell outer membrane"/>
    <property type="evidence" value="ECO:0007669"/>
    <property type="project" value="UniProtKB-SubCell"/>
</dbReference>
<comment type="similarity">
    <text evidence="10 11">Belongs to the TonB-dependent receptor family.</text>
</comment>
<evidence type="ECO:0000259" key="14">
    <source>
        <dbReference type="Pfam" id="PF00593"/>
    </source>
</evidence>
<evidence type="ECO:0000256" key="2">
    <source>
        <dbReference type="ARBA" id="ARBA00022448"/>
    </source>
</evidence>
<keyword evidence="4 10" id="KW-0812">Transmembrane</keyword>
<evidence type="ECO:0000313" key="17">
    <source>
        <dbReference type="Proteomes" id="UP000215616"/>
    </source>
</evidence>
<evidence type="ECO:0000256" key="7">
    <source>
        <dbReference type="ARBA" id="ARBA00023136"/>
    </source>
</evidence>
<comment type="caution">
    <text evidence="16">The sequence shown here is derived from an EMBL/GenBank/DDBJ whole genome shotgun (WGS) entry which is preliminary data.</text>
</comment>
<evidence type="ECO:0000256" key="13">
    <source>
        <dbReference type="SAM" id="SignalP"/>
    </source>
</evidence>
<name>A0A258DCB9_CAUVI</name>
<evidence type="ECO:0000256" key="6">
    <source>
        <dbReference type="ARBA" id="ARBA00023077"/>
    </source>
</evidence>
<dbReference type="PANTHER" id="PTHR30069:SF29">
    <property type="entry name" value="HEMOGLOBIN AND HEMOGLOBIN-HAPTOGLOBIN-BINDING PROTEIN 1-RELATED"/>
    <property type="match status" value="1"/>
</dbReference>
<dbReference type="InterPro" id="IPR036942">
    <property type="entry name" value="Beta-barrel_TonB_sf"/>
</dbReference>
<protein>
    <submittedName>
        <fullName evidence="16">Ligand-gated channel</fullName>
    </submittedName>
</protein>
<evidence type="ECO:0000256" key="12">
    <source>
        <dbReference type="SAM" id="MobiDB-lite"/>
    </source>
</evidence>
<comment type="subcellular location">
    <subcellularLocation>
        <location evidence="1 10">Cell outer membrane</location>
        <topology evidence="1 10">Multi-pass membrane protein</topology>
    </subcellularLocation>
</comment>
<dbReference type="InterPro" id="IPR039426">
    <property type="entry name" value="TonB-dep_rcpt-like"/>
</dbReference>
<dbReference type="InterPro" id="IPR012910">
    <property type="entry name" value="Plug_dom"/>
</dbReference>
<proteinExistence type="inferred from homology"/>
<feature type="region of interest" description="Disordered" evidence="12">
    <location>
        <begin position="495"/>
        <end position="516"/>
    </location>
</feature>
<evidence type="ECO:0000256" key="5">
    <source>
        <dbReference type="ARBA" id="ARBA00022729"/>
    </source>
</evidence>
<dbReference type="Proteomes" id="UP000215616">
    <property type="component" value="Unassembled WGS sequence"/>
</dbReference>
<evidence type="ECO:0000256" key="8">
    <source>
        <dbReference type="ARBA" id="ARBA00023170"/>
    </source>
</evidence>
<evidence type="ECO:0000256" key="1">
    <source>
        <dbReference type="ARBA" id="ARBA00004571"/>
    </source>
</evidence>
<accession>A0A258DCB9</accession>
<feature type="chain" id="PRO_5013373707" evidence="13">
    <location>
        <begin position="17"/>
        <end position="726"/>
    </location>
</feature>
<organism evidence="16 17">
    <name type="scientific">Caulobacter vibrioides</name>
    <name type="common">Caulobacter crescentus</name>
    <dbReference type="NCBI Taxonomy" id="155892"/>
    <lineage>
        <taxon>Bacteria</taxon>
        <taxon>Pseudomonadati</taxon>
        <taxon>Pseudomonadota</taxon>
        <taxon>Alphaproteobacteria</taxon>
        <taxon>Caulobacterales</taxon>
        <taxon>Caulobacteraceae</taxon>
        <taxon>Caulobacter</taxon>
    </lineage>
</organism>
<keyword evidence="8" id="KW-0675">Receptor</keyword>
<keyword evidence="7 10" id="KW-0472">Membrane</keyword>
<feature type="compositionally biased region" description="Polar residues" evidence="12">
    <location>
        <begin position="496"/>
        <end position="505"/>
    </location>
</feature>
<dbReference type="GO" id="GO:0015344">
    <property type="term" value="F:siderophore uptake transmembrane transporter activity"/>
    <property type="evidence" value="ECO:0007669"/>
    <property type="project" value="TreeGrafter"/>
</dbReference>
<evidence type="ECO:0000259" key="15">
    <source>
        <dbReference type="Pfam" id="PF07715"/>
    </source>
</evidence>
<evidence type="ECO:0000256" key="10">
    <source>
        <dbReference type="PROSITE-ProRule" id="PRU01360"/>
    </source>
</evidence>
<keyword evidence="9 10" id="KW-0998">Cell outer membrane</keyword>
<gene>
    <name evidence="16" type="ORF">B7Z12_05105</name>
</gene>
<keyword evidence="6 11" id="KW-0798">TonB box</keyword>
<dbReference type="PANTHER" id="PTHR30069">
    <property type="entry name" value="TONB-DEPENDENT OUTER MEMBRANE RECEPTOR"/>
    <property type="match status" value="1"/>
</dbReference>
<dbReference type="SUPFAM" id="SSF56935">
    <property type="entry name" value="Porins"/>
    <property type="match status" value="1"/>
</dbReference>
<dbReference type="GO" id="GO:0044718">
    <property type="term" value="P:siderophore transmembrane transport"/>
    <property type="evidence" value="ECO:0007669"/>
    <property type="project" value="TreeGrafter"/>
</dbReference>
<keyword evidence="3 10" id="KW-1134">Transmembrane beta strand</keyword>
<evidence type="ECO:0000256" key="4">
    <source>
        <dbReference type="ARBA" id="ARBA00022692"/>
    </source>
</evidence>
<evidence type="ECO:0000256" key="3">
    <source>
        <dbReference type="ARBA" id="ARBA00022452"/>
    </source>
</evidence>
<feature type="signal peptide" evidence="13">
    <location>
        <begin position="1"/>
        <end position="16"/>
    </location>
</feature>
<keyword evidence="2 10" id="KW-0813">Transport</keyword>
<feature type="domain" description="TonB-dependent receptor-like beta-barrel" evidence="14">
    <location>
        <begin position="171"/>
        <end position="688"/>
    </location>
</feature>
<dbReference type="EMBL" id="NCDQ01000054">
    <property type="protein sequence ID" value="OYX04913.1"/>
    <property type="molecule type" value="Genomic_DNA"/>
</dbReference>
<reference evidence="16 17" key="1">
    <citation type="submission" date="2017-03" db="EMBL/GenBank/DDBJ databases">
        <title>Lifting the veil on microbial sulfur biogeochemistry in mining wastewaters.</title>
        <authorList>
            <person name="Kantor R.S."/>
            <person name="Colenbrander Nelson T."/>
            <person name="Marshall S."/>
            <person name="Bennett D."/>
            <person name="Apte S."/>
            <person name="Camacho D."/>
            <person name="Thomas B.C."/>
            <person name="Warren L.A."/>
            <person name="Banfield J.F."/>
        </authorList>
    </citation>
    <scope>NUCLEOTIDE SEQUENCE [LARGE SCALE GENOMIC DNA]</scope>
    <source>
        <strain evidence="16">32-67-7</strain>
    </source>
</reference>
<keyword evidence="5 13" id="KW-0732">Signal</keyword>
<feature type="domain" description="TonB-dependent receptor plug" evidence="15">
    <location>
        <begin position="50"/>
        <end position="152"/>
    </location>
</feature>
<dbReference type="Gene3D" id="2.170.130.10">
    <property type="entry name" value="TonB-dependent receptor, plug domain"/>
    <property type="match status" value="1"/>
</dbReference>
<dbReference type="Gene3D" id="2.40.170.20">
    <property type="entry name" value="TonB-dependent receptor, beta-barrel domain"/>
    <property type="match status" value="1"/>
</dbReference>
<feature type="region of interest" description="Disordered" evidence="12">
    <location>
        <begin position="267"/>
        <end position="292"/>
    </location>
</feature>
<evidence type="ECO:0000256" key="11">
    <source>
        <dbReference type="RuleBase" id="RU003357"/>
    </source>
</evidence>
<dbReference type="InterPro" id="IPR000531">
    <property type="entry name" value="Beta-barrel_TonB"/>
</dbReference>
<evidence type="ECO:0000313" key="16">
    <source>
        <dbReference type="EMBL" id="OYX04913.1"/>
    </source>
</evidence>
<dbReference type="CDD" id="cd01347">
    <property type="entry name" value="ligand_gated_channel"/>
    <property type="match status" value="1"/>
</dbReference>
<sequence>MALAVAAGLAPAGAFAQSASPGAVVEEIIVVAPENTVARRFAATPGGGVILTGDDMPSSINLTVSRALAAAPGVVVQDFFGGPDQPRIQIRGSGLQQNPVERGVLVLENGLPLNRADGSYVVGFANPAQVAALEVYRGYTANRLGATVLGGALNFVTPTGRTSPSGAFGISGGSFGQYDISARKGLAGPRIDLLAQGEITGRDGYRDYNQSRRASLGANLGIRLSETVSARFFARYADLDFDVSGPLTQEWLNRAPDSVFAGPTVTPTGAINPGPNVLRDRPHRQASQAQLGGRATAALGAHVLDLAMGYVRTDDRFRFPISAGERVTDGGDGTSVLRYAYRPDATQALPLLEMTAQYVAGAADRAYYLNRSGQRGALFGRNRLKADTLALNLGLNLLQGERLTVSPSLSWSRATRDNEDRYSAATRPTAAYNPAKPAIALPDGAVPALSTRYARTYDGWSPALGLSWRLAPRQILFAAASRSFEPPTHEDLLATINGTPNSSPGRPNPATPTQPAAAFSTPALKAQRALTLEAGWRGATERLTWDAVIYHAWLRNELLSLRDETGVSLGAVNAAKTRHLGVETGLAARLTTTLSGRIAYTYQDFRFHDDPVRSDHRLAGAPRHWINASLSWRPSQRWTTQAALHGSLEKTPVDNLGTLYSDPYATLDLRAEYRLVKGMAVYAEVTNLLDATYAASTLIVDQARADQAVFLPGDGRAIGAGLRLTF</sequence>
<dbReference type="PROSITE" id="PS52016">
    <property type="entry name" value="TONB_DEPENDENT_REC_3"/>
    <property type="match status" value="1"/>
</dbReference>
<dbReference type="InterPro" id="IPR037066">
    <property type="entry name" value="Plug_dom_sf"/>
</dbReference>
<dbReference type="AlphaFoldDB" id="A0A258DCB9"/>